<dbReference type="AlphaFoldDB" id="A0AAV1Z938"/>
<reference evidence="2 3" key="1">
    <citation type="submission" date="2024-04" db="EMBL/GenBank/DDBJ databases">
        <authorList>
            <person name="Rising A."/>
            <person name="Reimegard J."/>
            <person name="Sonavane S."/>
            <person name="Akerstrom W."/>
            <person name="Nylinder S."/>
            <person name="Hedman E."/>
            <person name="Kallberg Y."/>
        </authorList>
    </citation>
    <scope>NUCLEOTIDE SEQUENCE [LARGE SCALE GENOMIC DNA]</scope>
</reference>
<proteinExistence type="predicted"/>
<evidence type="ECO:0000256" key="1">
    <source>
        <dbReference type="SAM" id="SignalP"/>
    </source>
</evidence>
<keyword evidence="3" id="KW-1185">Reference proteome</keyword>
<gene>
    <name evidence="2" type="ORF">LARSCL_LOCUS3935</name>
</gene>
<dbReference type="Proteomes" id="UP001497382">
    <property type="component" value="Unassembled WGS sequence"/>
</dbReference>
<protein>
    <submittedName>
        <fullName evidence="2">Uncharacterized protein</fullName>
    </submittedName>
</protein>
<evidence type="ECO:0000313" key="2">
    <source>
        <dbReference type="EMBL" id="CAL1267990.1"/>
    </source>
</evidence>
<sequence length="52" mass="5772">MQYVQVLMFFVLLICVAILEASAQLLQVDLLPQNQPVAQPSNERMVASINAL</sequence>
<organism evidence="2 3">
    <name type="scientific">Larinioides sclopetarius</name>
    <dbReference type="NCBI Taxonomy" id="280406"/>
    <lineage>
        <taxon>Eukaryota</taxon>
        <taxon>Metazoa</taxon>
        <taxon>Ecdysozoa</taxon>
        <taxon>Arthropoda</taxon>
        <taxon>Chelicerata</taxon>
        <taxon>Arachnida</taxon>
        <taxon>Araneae</taxon>
        <taxon>Araneomorphae</taxon>
        <taxon>Entelegynae</taxon>
        <taxon>Araneoidea</taxon>
        <taxon>Araneidae</taxon>
        <taxon>Larinioides</taxon>
    </lineage>
</organism>
<keyword evidence="1" id="KW-0732">Signal</keyword>
<feature type="signal peptide" evidence="1">
    <location>
        <begin position="1"/>
        <end position="23"/>
    </location>
</feature>
<dbReference type="EMBL" id="CAXIEN010000031">
    <property type="protein sequence ID" value="CAL1267990.1"/>
    <property type="molecule type" value="Genomic_DNA"/>
</dbReference>
<accession>A0AAV1Z938</accession>
<evidence type="ECO:0000313" key="3">
    <source>
        <dbReference type="Proteomes" id="UP001497382"/>
    </source>
</evidence>
<comment type="caution">
    <text evidence="2">The sequence shown here is derived from an EMBL/GenBank/DDBJ whole genome shotgun (WGS) entry which is preliminary data.</text>
</comment>
<name>A0AAV1Z938_9ARAC</name>
<feature type="chain" id="PRO_5043527868" evidence="1">
    <location>
        <begin position="24"/>
        <end position="52"/>
    </location>
</feature>